<dbReference type="SMART" id="SM00365">
    <property type="entry name" value="LRR_SD22"/>
    <property type="match status" value="4"/>
</dbReference>
<feature type="compositionally biased region" description="Basic residues" evidence="5">
    <location>
        <begin position="498"/>
        <end position="515"/>
    </location>
</feature>
<dbReference type="PANTHER" id="PTHR45980:SF9">
    <property type="entry name" value="PROTEASE DO-LIKE 10, MITOCHONDRIAL-RELATED"/>
    <property type="match status" value="1"/>
</dbReference>
<dbReference type="PANTHER" id="PTHR45980">
    <property type="match status" value="1"/>
</dbReference>
<keyword evidence="2" id="KW-0645">Protease</keyword>
<evidence type="ECO:0000313" key="8">
    <source>
        <dbReference type="Proteomes" id="UP000591131"/>
    </source>
</evidence>
<feature type="region of interest" description="Disordered" evidence="5">
    <location>
        <begin position="750"/>
        <end position="775"/>
    </location>
</feature>
<sequence>MPPDSVDESWRKRNLILTAAHVVADSIYLTVQRNTDYFEPNKYPAIVRAVCHDSDLALVEIDDVEGSEEEFRNGDSPPDASSSSSSHHHPIHKMEPLELAKWDVLPELRDTVQVVGYPVGGDKLSVTSGVVSRCEVVEYSHSARPALGITVDAAINAGNSGGPVMCPNSDKVLGVAFQKYVSRGVENQGHAVPSYLIWRFIRRLTGSSSMTTNTEKSLDLPSLGVTCQPVENEQFREWLGMKGKDSKSAAVHKGVMVSWSINPALKKYDVITAINDTPLDNFGHVWFLGRRLYMTALLDSFYIGDTVNLTVLSRGNGDMSILEHRKVKLLSQKDCLLVQKGQSYDVKAPPYMVSGGLVFQPLSMDYLRGWSSDRDRPTHLQHILNTARKKREGAAAEGGEGGLEECIVLTQVLADECNSGYGSGWVGGPIVEKVNNHNICCLAHLEEVFDSEVYGEDKQRKYVVLELFTFCHTRTGAAVAYVKVVCKEVALLTMTTGSRRHKRSKHRKKSWSKRKLREDEEEGEPMSKGFGEIVTAGVERWETFYRKCGLKMNKGDEEWMDLINHLRAPLPISFRVRKDTSRPPRSIFDDVTLERNGRWIPGAKEFKWCHGYQLGCDPKTAKEAYPELNEWLKTNHGGIEGIARRQEVASMVPVAVLGIEPAHEVLDTSAAPGSKTLQALDVIDGGRGVVVANELSKCLVEYYDRVRRFYVPKSTMVDLRNGQTVTEVIRVTGGITNSLFKVKFVNKTDEVSPSTSAPADSTAGSSKGDYDGEVSTPREGLPICLVRVFGEAGSSIIDRDNENKVFNDLSSIGFGPALLGIFRNGRIEEFFSHLRPLEPLEMVTEKWIPSIAKHLRYMHSLSPKSAAEIADGGKSIDLWKRISSYVEKGRELVRASPGDEETDFTEMLDSIEKQAHWLEGTIRTREKGIGSPLDKVVFCHNDLLSGNILVSKEHPSSQLKFIDYEYCAFNPAAADIANHFAAVVESMLIVNDDYNIDKYFPSRELQLLFLRNYLTVDEYARCDDNSMLETIRLYAMAAELRWCAWSVIQHFEQDRKQQQQTAADDDDEDIDDDPLFDYENYGRARLGDFHQIALSTLPYLQTSNKIFASPLHLAVPQELSHDNIESREQQYTLMTARQPGEGIIPDEVELVSDDVSPLTREQIVAGLGQVGLTPLHAGSHAFLSCTISDLALTNLDPALRKYCNLQVIDVSHNKLRRLDALSEMPFLRVIDASHNLLRRPDCFSFPKFLEKVDMSYNDIRNKRLLRLHCVNLEELGDWSNCRGHLRTLNLRGNSIKCIPPHSLQRTTLLDILDLSENQITTAENLSGLRELTTLRLADNQLISAPNLNGLTTLRELDLAGNFMKSLEGFKDSICPRMIKLDLSRNQIEDLPAVVEVLGSRQISPQQL</sequence>
<dbReference type="Gene3D" id="3.80.10.10">
    <property type="entry name" value="Ribonuclease Inhibitor"/>
    <property type="match status" value="2"/>
</dbReference>
<dbReference type="GO" id="GO:0006508">
    <property type="term" value="P:proteolysis"/>
    <property type="evidence" value="ECO:0007669"/>
    <property type="project" value="UniProtKB-KW"/>
</dbReference>
<dbReference type="InterPro" id="IPR043504">
    <property type="entry name" value="Peptidase_S1_PA_chymotrypsin"/>
</dbReference>
<reference evidence="7 8" key="1">
    <citation type="submission" date="2020-04" db="EMBL/GenBank/DDBJ databases">
        <title>Perkinsus chesapeaki whole genome sequence.</title>
        <authorList>
            <person name="Bogema D.R."/>
        </authorList>
    </citation>
    <scope>NUCLEOTIDE SEQUENCE [LARGE SCALE GENOMIC DNA]</scope>
    <source>
        <strain evidence="7">ATCC PRA-425</strain>
    </source>
</reference>
<evidence type="ECO:0000313" key="7">
    <source>
        <dbReference type="EMBL" id="KAF4658553.1"/>
    </source>
</evidence>
<accession>A0A7J6LHB0</accession>
<dbReference type="Gene3D" id="3.30.200.20">
    <property type="entry name" value="Phosphorylase Kinase, domain 1"/>
    <property type="match status" value="1"/>
</dbReference>
<dbReference type="InterPro" id="IPR011009">
    <property type="entry name" value="Kinase-like_dom_sf"/>
</dbReference>
<dbReference type="InterPro" id="IPR001611">
    <property type="entry name" value="Leu-rich_rpt"/>
</dbReference>
<dbReference type="PRINTS" id="PR00834">
    <property type="entry name" value="PROTEASES2C"/>
</dbReference>
<gene>
    <name evidence="7" type="ORF">FOL47_007914</name>
</gene>
<dbReference type="Gene3D" id="2.40.10.10">
    <property type="entry name" value="Trypsin-like serine proteases"/>
    <property type="match status" value="2"/>
</dbReference>
<feature type="region of interest" description="Disordered" evidence="5">
    <location>
        <begin position="65"/>
        <end position="91"/>
    </location>
</feature>
<dbReference type="InterPro" id="IPR009003">
    <property type="entry name" value="Peptidase_S1_PA"/>
</dbReference>
<dbReference type="SUPFAM" id="SSF56112">
    <property type="entry name" value="Protein kinase-like (PK-like)"/>
    <property type="match status" value="1"/>
</dbReference>
<dbReference type="OrthoDB" id="4217619at2759"/>
<name>A0A7J6LHB0_PERCH</name>
<proteinExistence type="inferred from homology"/>
<keyword evidence="4" id="KW-0720">Serine protease</keyword>
<dbReference type="PROSITE" id="PS51450">
    <property type="entry name" value="LRR"/>
    <property type="match status" value="4"/>
</dbReference>
<comment type="caution">
    <text evidence="7">The sequence shown here is derived from an EMBL/GenBank/DDBJ whole genome shotgun (WGS) entry which is preliminary data.</text>
</comment>
<evidence type="ECO:0000256" key="5">
    <source>
        <dbReference type="SAM" id="MobiDB-lite"/>
    </source>
</evidence>
<feature type="domain" description="Protease Do-like PDZ" evidence="6">
    <location>
        <begin position="342"/>
        <end position="466"/>
    </location>
</feature>
<dbReference type="SUPFAM" id="SSF53335">
    <property type="entry name" value="S-adenosyl-L-methionine-dependent methyltransferases"/>
    <property type="match status" value="1"/>
</dbReference>
<evidence type="ECO:0000256" key="3">
    <source>
        <dbReference type="ARBA" id="ARBA00022801"/>
    </source>
</evidence>
<dbReference type="InterPro" id="IPR001940">
    <property type="entry name" value="Peptidase_S1C"/>
</dbReference>
<keyword evidence="3" id="KW-0378">Hydrolase</keyword>
<keyword evidence="8" id="KW-1185">Reference proteome</keyword>
<dbReference type="Gene3D" id="3.20.190.20">
    <property type="match status" value="1"/>
</dbReference>
<dbReference type="Gene3D" id="3.40.50.150">
    <property type="entry name" value="Vaccinia Virus protein VP39"/>
    <property type="match status" value="1"/>
</dbReference>
<evidence type="ECO:0000259" key="6">
    <source>
        <dbReference type="Pfam" id="PF17815"/>
    </source>
</evidence>
<protein>
    <recommendedName>
        <fullName evidence="6">Protease Do-like PDZ domain-containing protein</fullName>
    </recommendedName>
</protein>
<dbReference type="InterPro" id="IPR046449">
    <property type="entry name" value="DEGP_PDZ_sf"/>
</dbReference>
<dbReference type="InterPro" id="IPR041517">
    <property type="entry name" value="DEGP_PDZ"/>
</dbReference>
<dbReference type="Pfam" id="PF17815">
    <property type="entry name" value="PDZ_3"/>
    <property type="match status" value="1"/>
</dbReference>
<dbReference type="Pfam" id="PF13365">
    <property type="entry name" value="Trypsin_2"/>
    <property type="match status" value="1"/>
</dbReference>
<dbReference type="SUPFAM" id="SSF52058">
    <property type="entry name" value="L domain-like"/>
    <property type="match status" value="1"/>
</dbReference>
<dbReference type="Proteomes" id="UP000591131">
    <property type="component" value="Unassembled WGS sequence"/>
</dbReference>
<dbReference type="EMBL" id="JAAPAO010000489">
    <property type="protein sequence ID" value="KAF4658553.1"/>
    <property type="molecule type" value="Genomic_DNA"/>
</dbReference>
<dbReference type="GO" id="GO:0004252">
    <property type="term" value="F:serine-type endopeptidase activity"/>
    <property type="evidence" value="ECO:0007669"/>
    <property type="project" value="InterPro"/>
</dbReference>
<dbReference type="Pfam" id="PF01633">
    <property type="entry name" value="Choline_kinase"/>
    <property type="match status" value="1"/>
</dbReference>
<organism evidence="7 8">
    <name type="scientific">Perkinsus chesapeaki</name>
    <name type="common">Clam parasite</name>
    <name type="synonym">Perkinsus andrewsi</name>
    <dbReference type="NCBI Taxonomy" id="330153"/>
    <lineage>
        <taxon>Eukaryota</taxon>
        <taxon>Sar</taxon>
        <taxon>Alveolata</taxon>
        <taxon>Perkinsozoa</taxon>
        <taxon>Perkinsea</taxon>
        <taxon>Perkinsida</taxon>
        <taxon>Perkinsidae</taxon>
        <taxon>Perkinsus</taxon>
    </lineage>
</organism>
<comment type="similarity">
    <text evidence="1">Belongs to the peptidase S1C family.</text>
</comment>
<dbReference type="InterPro" id="IPR032675">
    <property type="entry name" value="LRR_dom_sf"/>
</dbReference>
<feature type="region of interest" description="Disordered" evidence="5">
    <location>
        <begin position="497"/>
        <end position="526"/>
    </location>
</feature>
<evidence type="ECO:0000256" key="2">
    <source>
        <dbReference type="ARBA" id="ARBA00022670"/>
    </source>
</evidence>
<evidence type="ECO:0000256" key="1">
    <source>
        <dbReference type="ARBA" id="ARBA00010541"/>
    </source>
</evidence>
<dbReference type="SUPFAM" id="SSF50494">
    <property type="entry name" value="Trypsin-like serine proteases"/>
    <property type="match status" value="1"/>
</dbReference>
<dbReference type="CDD" id="cd05157">
    <property type="entry name" value="ETNK_euk"/>
    <property type="match status" value="1"/>
</dbReference>
<dbReference type="Gene3D" id="3.90.1200.10">
    <property type="match status" value="1"/>
</dbReference>
<dbReference type="Pfam" id="PF13855">
    <property type="entry name" value="LRR_8"/>
    <property type="match status" value="1"/>
</dbReference>
<dbReference type="InterPro" id="IPR029063">
    <property type="entry name" value="SAM-dependent_MTases_sf"/>
</dbReference>
<evidence type="ECO:0000256" key="4">
    <source>
        <dbReference type="ARBA" id="ARBA00022825"/>
    </source>
</evidence>
<feature type="compositionally biased region" description="Low complexity" evidence="5">
    <location>
        <begin position="752"/>
        <end position="766"/>
    </location>
</feature>